<keyword evidence="1" id="KW-0732">Signal</keyword>
<protein>
    <submittedName>
        <fullName evidence="2">Cysteine rich repeat-containing protein</fullName>
    </submittedName>
</protein>
<dbReference type="Pfam" id="PF00839">
    <property type="entry name" value="Cys_rich_FGFR"/>
    <property type="match status" value="1"/>
</dbReference>
<name>A0A974PTL6_9HYPH</name>
<keyword evidence="3" id="KW-1185">Reference proteome</keyword>
<sequence>MRTILVLAFALIGGTAQAQQMSRQQMMQLKSACEGDVRRLCSGIQPGGGRLLGCLQQNAANLSQPCTEALMAAKAGRPQP</sequence>
<dbReference type="AlphaFoldDB" id="A0A974PTL6"/>
<dbReference type="GO" id="GO:0016020">
    <property type="term" value="C:membrane"/>
    <property type="evidence" value="ECO:0007669"/>
    <property type="project" value="InterPro"/>
</dbReference>
<dbReference type="KEGG" id="xdi:EZH22_12540"/>
<proteinExistence type="predicted"/>
<dbReference type="EMBL" id="CP063362">
    <property type="protein sequence ID" value="QRG09018.1"/>
    <property type="molecule type" value="Genomic_DNA"/>
</dbReference>
<dbReference type="RefSeq" id="WP_203195935.1">
    <property type="nucleotide sequence ID" value="NZ_CP063362.1"/>
</dbReference>
<reference evidence="2 3" key="1">
    <citation type="submission" date="2020-10" db="EMBL/GenBank/DDBJ databases">
        <title>Degradation of 1,4-Dioxane by Xanthobacter sp. YN2, via a Novel Group-2 Soluble Di-Iron Monooxygenase.</title>
        <authorList>
            <person name="Ma F."/>
            <person name="Wang Y."/>
            <person name="Yang J."/>
            <person name="Guo H."/>
            <person name="Su D."/>
            <person name="Yu L."/>
        </authorList>
    </citation>
    <scope>NUCLEOTIDE SEQUENCE [LARGE SCALE GENOMIC DNA]</scope>
    <source>
        <strain evidence="2 3">YN2</strain>
    </source>
</reference>
<gene>
    <name evidence="2" type="ORF">EZH22_12540</name>
</gene>
<accession>A0A974PTL6</accession>
<evidence type="ECO:0000313" key="3">
    <source>
        <dbReference type="Proteomes" id="UP000596427"/>
    </source>
</evidence>
<feature type="signal peptide" evidence="1">
    <location>
        <begin position="1"/>
        <end position="18"/>
    </location>
</feature>
<feature type="chain" id="PRO_5037271290" evidence="1">
    <location>
        <begin position="19"/>
        <end position="80"/>
    </location>
</feature>
<dbReference type="Proteomes" id="UP000596427">
    <property type="component" value="Chromosome"/>
</dbReference>
<organism evidence="2 3">
    <name type="scientific">Xanthobacter dioxanivorans</name>
    <dbReference type="NCBI Taxonomy" id="2528964"/>
    <lineage>
        <taxon>Bacteria</taxon>
        <taxon>Pseudomonadati</taxon>
        <taxon>Pseudomonadota</taxon>
        <taxon>Alphaproteobacteria</taxon>
        <taxon>Hyphomicrobiales</taxon>
        <taxon>Xanthobacteraceae</taxon>
        <taxon>Xanthobacter</taxon>
    </lineage>
</organism>
<evidence type="ECO:0000313" key="2">
    <source>
        <dbReference type="EMBL" id="QRG09018.1"/>
    </source>
</evidence>
<evidence type="ECO:0000256" key="1">
    <source>
        <dbReference type="SAM" id="SignalP"/>
    </source>
</evidence>
<dbReference type="InterPro" id="IPR001893">
    <property type="entry name" value="Cys-rich_GLG1_repeat"/>
</dbReference>